<keyword evidence="6" id="KW-1185">Reference proteome</keyword>
<evidence type="ECO:0000256" key="3">
    <source>
        <dbReference type="ARBA" id="ARBA00032829"/>
    </source>
</evidence>
<dbReference type="PANTHER" id="PTHR42776:SF27">
    <property type="entry name" value="DIPEPTIDYL PEPTIDASE FAMILY MEMBER 6"/>
    <property type="match status" value="1"/>
</dbReference>
<dbReference type="InterPro" id="IPR029058">
    <property type="entry name" value="AB_hydrolase_fold"/>
</dbReference>
<dbReference type="GO" id="GO:0004252">
    <property type="term" value="F:serine-type endopeptidase activity"/>
    <property type="evidence" value="ECO:0007669"/>
    <property type="project" value="TreeGrafter"/>
</dbReference>
<dbReference type="SUPFAM" id="SSF53474">
    <property type="entry name" value="alpha/beta-Hydrolases"/>
    <property type="match status" value="1"/>
</dbReference>
<dbReference type="Gene3D" id="3.40.50.1820">
    <property type="entry name" value="alpha/beta hydrolase"/>
    <property type="match status" value="1"/>
</dbReference>
<evidence type="ECO:0000256" key="2">
    <source>
        <dbReference type="ARBA" id="ARBA00022801"/>
    </source>
</evidence>
<dbReference type="Gene3D" id="2.120.10.30">
    <property type="entry name" value="TolB, C-terminal domain"/>
    <property type="match status" value="1"/>
</dbReference>
<evidence type="ECO:0000259" key="4">
    <source>
        <dbReference type="Pfam" id="PF00326"/>
    </source>
</evidence>
<evidence type="ECO:0000313" key="5">
    <source>
        <dbReference type="EMBL" id="ORZ36447.1"/>
    </source>
</evidence>
<name>A0A1Y2HPB5_9FUNG</name>
<evidence type="ECO:0000313" key="6">
    <source>
        <dbReference type="Proteomes" id="UP000193411"/>
    </source>
</evidence>
<accession>A0A1Y2HPB5</accession>
<dbReference type="InterPro" id="IPR001375">
    <property type="entry name" value="Peptidase_S9_cat"/>
</dbReference>
<evidence type="ECO:0000256" key="1">
    <source>
        <dbReference type="ARBA" id="ARBA00010040"/>
    </source>
</evidence>
<proteinExistence type="inferred from homology"/>
<dbReference type="AlphaFoldDB" id="A0A1Y2HPB5"/>
<dbReference type="Proteomes" id="UP000193411">
    <property type="component" value="Unassembled WGS sequence"/>
</dbReference>
<dbReference type="EMBL" id="MCFL01000017">
    <property type="protein sequence ID" value="ORZ36447.1"/>
    <property type="molecule type" value="Genomic_DNA"/>
</dbReference>
<comment type="similarity">
    <text evidence="1">Belongs to the peptidase S9C family.</text>
</comment>
<comment type="caution">
    <text evidence="5">The sequence shown here is derived from an EMBL/GenBank/DDBJ whole genome shotgun (WGS) entry which is preliminary data.</text>
</comment>
<dbReference type="OrthoDB" id="416344at2759"/>
<protein>
    <recommendedName>
        <fullName evidence="3">Dipeptidyl-peptidase V</fullName>
    </recommendedName>
</protein>
<dbReference type="GO" id="GO:0006508">
    <property type="term" value="P:proteolysis"/>
    <property type="evidence" value="ECO:0007669"/>
    <property type="project" value="InterPro"/>
</dbReference>
<sequence length="601" mass="66966">MVQTPLAAAAPLIPVADFFTNPDRALPRLSPDGKHLSFLAPAGEKQNLQVFVQPLDLWRKGTDEGRKQVTHHPTHDIRAYKWTLDSSAILFLQDKDGNEDFHLFHVDLESLTERNLTPFEGVGVGRGQVNNDWYVEHKTKLNTGVLALNKQDARRHDLYHLNLTTGELTLHTTVLDAIMNVVVDEDHVIRAAGGTEKDGSSTVFLPDSSAENGWTKFLTSTPLDTLYAVDWTAENKLLLLSSVDRETVALVEIDPETKVQTVLSIGEVDVDEVKSHPWTGKLQFVSYNPGRTEWTVLDESLRADFDRLAAYAKSKDADFDFLDYTNKSDDVWVVRLVYSNAPTSYILYHRNPAVTRPGATEAENANVEYLFTSNSKVASFKLGRIASVNFKARDGLPLQAYITYPPHFQEGNKFPLVLLPHGGPWARDVFGYSAMTQWLANRGYIVLQPNFRGSTGFNKTLLTSSFKQWGKTMHTDLLDAVEYAVSRGIVDREHVAIFGGSYGGYSALAGVTLTPEFFTCAVDIVGPSNLKTLLATVPPYWEAFLSIFHSRMGHPERDSELLDEVSPLFHAHKIVRPLMIAQGKNDPRVKEGRVGADCASH</sequence>
<reference evidence="5 6" key="1">
    <citation type="submission" date="2016-07" db="EMBL/GenBank/DDBJ databases">
        <title>Pervasive Adenine N6-methylation of Active Genes in Fungi.</title>
        <authorList>
            <consortium name="DOE Joint Genome Institute"/>
            <person name="Mondo S.J."/>
            <person name="Dannebaum R.O."/>
            <person name="Kuo R.C."/>
            <person name="Labutti K."/>
            <person name="Haridas S."/>
            <person name="Kuo A."/>
            <person name="Salamov A."/>
            <person name="Ahrendt S.R."/>
            <person name="Lipzen A."/>
            <person name="Sullivan W."/>
            <person name="Andreopoulos W.B."/>
            <person name="Clum A."/>
            <person name="Lindquist E."/>
            <person name="Daum C."/>
            <person name="Ramamoorthy G.K."/>
            <person name="Gryganskyi A."/>
            <person name="Culley D."/>
            <person name="Magnuson J.K."/>
            <person name="James T.Y."/>
            <person name="O'Malley M.A."/>
            <person name="Stajich J.E."/>
            <person name="Spatafora J.W."/>
            <person name="Visel A."/>
            <person name="Grigoriev I.V."/>
        </authorList>
    </citation>
    <scope>NUCLEOTIDE SEQUENCE [LARGE SCALE GENOMIC DNA]</scope>
    <source>
        <strain evidence="5 6">PL171</strain>
    </source>
</reference>
<dbReference type="Pfam" id="PF00326">
    <property type="entry name" value="Peptidase_S9"/>
    <property type="match status" value="1"/>
</dbReference>
<feature type="domain" description="Peptidase S9 prolyl oligopeptidase catalytic" evidence="4">
    <location>
        <begin position="432"/>
        <end position="589"/>
    </location>
</feature>
<dbReference type="InterPro" id="IPR011042">
    <property type="entry name" value="6-blade_b-propeller_TolB-like"/>
</dbReference>
<dbReference type="PANTHER" id="PTHR42776">
    <property type="entry name" value="SERINE PEPTIDASE S9 FAMILY MEMBER"/>
    <property type="match status" value="1"/>
</dbReference>
<gene>
    <name evidence="5" type="ORF">BCR44DRAFT_319919</name>
</gene>
<dbReference type="SUPFAM" id="SSF82171">
    <property type="entry name" value="DPP6 N-terminal domain-like"/>
    <property type="match status" value="1"/>
</dbReference>
<organism evidence="5 6">
    <name type="scientific">Catenaria anguillulae PL171</name>
    <dbReference type="NCBI Taxonomy" id="765915"/>
    <lineage>
        <taxon>Eukaryota</taxon>
        <taxon>Fungi</taxon>
        <taxon>Fungi incertae sedis</taxon>
        <taxon>Blastocladiomycota</taxon>
        <taxon>Blastocladiomycetes</taxon>
        <taxon>Blastocladiales</taxon>
        <taxon>Catenariaceae</taxon>
        <taxon>Catenaria</taxon>
    </lineage>
</organism>
<keyword evidence="2 5" id="KW-0378">Hydrolase</keyword>
<dbReference type="STRING" id="765915.A0A1Y2HPB5"/>